<feature type="domain" description="PAC" evidence="16">
    <location>
        <begin position="102"/>
        <end position="155"/>
    </location>
</feature>
<dbReference type="Pfam" id="PF13426">
    <property type="entry name" value="PAS_9"/>
    <property type="match status" value="1"/>
</dbReference>
<evidence type="ECO:0000256" key="4">
    <source>
        <dbReference type="ARBA" id="ARBA00022553"/>
    </source>
</evidence>
<dbReference type="SMART" id="SM00387">
    <property type="entry name" value="HATPase_c"/>
    <property type="match status" value="1"/>
</dbReference>
<dbReference type="InterPro" id="IPR000014">
    <property type="entry name" value="PAS"/>
</dbReference>
<feature type="domain" description="Histidine kinase" evidence="13">
    <location>
        <begin position="593"/>
        <end position="810"/>
    </location>
</feature>
<dbReference type="InterPro" id="IPR005467">
    <property type="entry name" value="His_kinase_dom"/>
</dbReference>
<evidence type="ECO:0000259" key="15">
    <source>
        <dbReference type="PROSITE" id="PS50112"/>
    </source>
</evidence>
<dbReference type="InterPro" id="IPR001610">
    <property type="entry name" value="PAC"/>
</dbReference>
<dbReference type="FunFam" id="1.10.287.130:FF:000038">
    <property type="entry name" value="Sensory transduction histidine kinase"/>
    <property type="match status" value="1"/>
</dbReference>
<dbReference type="Pfam" id="PF00512">
    <property type="entry name" value="HisKA"/>
    <property type="match status" value="1"/>
</dbReference>
<feature type="domain" description="PAS" evidence="15">
    <location>
        <begin position="33"/>
        <end position="74"/>
    </location>
</feature>
<dbReference type="Pfam" id="PF08448">
    <property type="entry name" value="PAS_4"/>
    <property type="match status" value="2"/>
</dbReference>
<evidence type="ECO:0000256" key="1">
    <source>
        <dbReference type="ARBA" id="ARBA00000085"/>
    </source>
</evidence>
<evidence type="ECO:0000256" key="10">
    <source>
        <dbReference type="ARBA" id="ARBA00023136"/>
    </source>
</evidence>
<dbReference type="InterPro" id="IPR001789">
    <property type="entry name" value="Sig_transdc_resp-reg_receiver"/>
</dbReference>
<dbReference type="InterPro" id="IPR004358">
    <property type="entry name" value="Sig_transdc_His_kin-like_C"/>
</dbReference>
<dbReference type="CDD" id="cd17546">
    <property type="entry name" value="REC_hyHK_CKI1_RcsC-like"/>
    <property type="match status" value="1"/>
</dbReference>
<evidence type="ECO:0000256" key="11">
    <source>
        <dbReference type="ARBA" id="ARBA00023306"/>
    </source>
</evidence>
<evidence type="ECO:0000313" key="18">
    <source>
        <dbReference type="Proteomes" id="UP000198412"/>
    </source>
</evidence>
<proteinExistence type="predicted"/>
<evidence type="ECO:0000256" key="8">
    <source>
        <dbReference type="ARBA" id="ARBA00022840"/>
    </source>
</evidence>
<dbReference type="Pfam" id="PF00072">
    <property type="entry name" value="Response_reg"/>
    <property type="match status" value="1"/>
</dbReference>
<dbReference type="InterPro" id="IPR029016">
    <property type="entry name" value="GAF-like_dom_sf"/>
</dbReference>
<dbReference type="Proteomes" id="UP000198412">
    <property type="component" value="Unassembled WGS sequence"/>
</dbReference>
<dbReference type="GO" id="GO:0009927">
    <property type="term" value="F:histidine phosphotransfer kinase activity"/>
    <property type="evidence" value="ECO:0007669"/>
    <property type="project" value="TreeGrafter"/>
</dbReference>
<dbReference type="InterPro" id="IPR036890">
    <property type="entry name" value="HATPase_C_sf"/>
</dbReference>
<evidence type="ECO:0000256" key="6">
    <source>
        <dbReference type="ARBA" id="ARBA00022741"/>
    </source>
</evidence>
<keyword evidence="18" id="KW-1185">Reference proteome</keyword>
<dbReference type="SMART" id="SM00448">
    <property type="entry name" value="REC"/>
    <property type="match status" value="1"/>
</dbReference>
<keyword evidence="6" id="KW-0547">Nucleotide-binding</keyword>
<dbReference type="InterPro" id="IPR003594">
    <property type="entry name" value="HATPase_dom"/>
</dbReference>
<dbReference type="CDD" id="cd00082">
    <property type="entry name" value="HisKA"/>
    <property type="match status" value="1"/>
</dbReference>
<dbReference type="InterPro" id="IPR000700">
    <property type="entry name" value="PAS-assoc_C"/>
</dbReference>
<dbReference type="PROSITE" id="PS50110">
    <property type="entry name" value="RESPONSE_REGULATORY"/>
    <property type="match status" value="1"/>
</dbReference>
<evidence type="ECO:0000256" key="2">
    <source>
        <dbReference type="ARBA" id="ARBA00004370"/>
    </source>
</evidence>
<keyword evidence="4 12" id="KW-0597">Phosphoprotein</keyword>
<dbReference type="RefSeq" id="WP_089378479.1">
    <property type="nucleotide sequence ID" value="NZ_FZNX01000003.1"/>
</dbReference>
<dbReference type="PANTHER" id="PTHR43047">
    <property type="entry name" value="TWO-COMPONENT HISTIDINE PROTEIN KINASE"/>
    <property type="match status" value="1"/>
</dbReference>
<dbReference type="SMART" id="SM00388">
    <property type="entry name" value="HisKA"/>
    <property type="match status" value="1"/>
</dbReference>
<sequence length="1032" mass="117849">MRVENNFYENLTKEELLILLKEKEDIIYSMQHDNRKCENIFNNSLDGIYKSNPNGKFIVVNTALVEMLGYDSKEELLEINIKTQLYLNLKDREGVIDQFCDKEKEMHRVYKKDGSIIWIEDYGRNIYDDSGNILYYEGIIRNVTDIKRANDIQEVLLNISQYGYEDQDLKNYNEYIINQLGRLIDVSNSYIAFYNNENQTINIPFVSGENGKEDFPVGKSLTGFLIKGKKPLLIKSEEFQNLIKSGEVELMGRMSKVWLGVPLELNNVVIGAIVLQSYDDENAYKESDIDLLKFVSSQICLAIGRKRNLEELAISKEVLRKVLDNIPVKVFWKNKESKFLGCNVSFLEVNSFSNENEVIGKTDFDFNNKEDAKKYRADDVATMLSGKPKLNYHTQLIINGTKRWVTTSKLPFFDENNNVIGIIGTSEDITERKEGEIKLKKAIKEATLAKEILRKVLDNIPIRVFWKDKESRFLGCNKCFYEALSFKSDKEVIGKTDYDLNSKKVADITRNDELEIMNTGIPKLKFRETFIDDGEQLIFSSNKLPFVNQNNEIIGIIGTSNDITERVKSNEKLKNATDEAIAANLSKSTFLSNMSHEIRTPMNAILGYSQLLQEDDNLTKVQQENLKTINKSGEHLLALINDILDMSKIEAGRISLKLSDFNFTEVLKEVEQLFRIKATQNKIDLSFNIEKDVPKVIKADESKIKQVIINLVGNAIKFTKQGFVQVSVSKISNGILQVNVKDSGQGILKEEQETIFKPFEQAQNGDRVIGGTGLGLAISKKFSNLMNGDVVLESELGKGSTFSFNFEYSESLETILKEEMEELQVIGLSENNKNLKIAIVDDRFENRDILFKKLNPLGFDIKMAENGKEAVELYEKWKPDIILMDVVMPIMNGIEATRRIFEISGNHNVKIIVVSASALESEQKEIMDLGATVFIKKPVIFNVLLFELQDKGGVDFIYEKRNRKIVENQESTPLEVPLIMKDKICSAAAEGDFILLQNLLEDLKIETNSSYDFIENCINEMEFEEVINWFKS</sequence>
<feature type="modified residue" description="4-aspartylphosphate" evidence="12">
    <location>
        <position position="885"/>
    </location>
</feature>
<dbReference type="EMBL" id="FZNX01000003">
    <property type="protein sequence ID" value="SNR63725.1"/>
    <property type="molecule type" value="Genomic_DNA"/>
</dbReference>
<keyword evidence="10" id="KW-0472">Membrane</keyword>
<dbReference type="Gene3D" id="1.10.287.130">
    <property type="match status" value="1"/>
</dbReference>
<dbReference type="GO" id="GO:0005524">
    <property type="term" value="F:ATP binding"/>
    <property type="evidence" value="ECO:0007669"/>
    <property type="project" value="UniProtKB-KW"/>
</dbReference>
<keyword evidence="11" id="KW-0131">Cell cycle</keyword>
<dbReference type="Gene3D" id="3.30.450.20">
    <property type="entry name" value="PAS domain"/>
    <property type="match status" value="3"/>
</dbReference>
<accession>A0A238XXK3</accession>
<dbReference type="SUPFAM" id="SSF52172">
    <property type="entry name" value="CheY-like"/>
    <property type="match status" value="1"/>
</dbReference>
<feature type="domain" description="PAC" evidence="16">
    <location>
        <begin position="522"/>
        <end position="575"/>
    </location>
</feature>
<dbReference type="NCBIfam" id="TIGR00229">
    <property type="entry name" value="sensory_box"/>
    <property type="match status" value="2"/>
</dbReference>
<dbReference type="InterPro" id="IPR035965">
    <property type="entry name" value="PAS-like_dom_sf"/>
</dbReference>
<dbReference type="GO" id="GO:0000155">
    <property type="term" value="F:phosphorelay sensor kinase activity"/>
    <property type="evidence" value="ECO:0007669"/>
    <property type="project" value="InterPro"/>
</dbReference>
<evidence type="ECO:0000256" key="3">
    <source>
        <dbReference type="ARBA" id="ARBA00012438"/>
    </source>
</evidence>
<evidence type="ECO:0000256" key="7">
    <source>
        <dbReference type="ARBA" id="ARBA00022777"/>
    </source>
</evidence>
<dbReference type="OrthoDB" id="9811889at2"/>
<dbReference type="Pfam" id="PF02518">
    <property type="entry name" value="HATPase_c"/>
    <property type="match status" value="1"/>
</dbReference>
<dbReference type="PANTHER" id="PTHR43047:SF72">
    <property type="entry name" value="OSMOSENSING HISTIDINE PROTEIN KINASE SLN1"/>
    <property type="match status" value="1"/>
</dbReference>
<reference evidence="18" key="1">
    <citation type="submission" date="2017-06" db="EMBL/GenBank/DDBJ databases">
        <authorList>
            <person name="Varghese N."/>
            <person name="Submissions S."/>
        </authorList>
    </citation>
    <scope>NUCLEOTIDE SEQUENCE [LARGE SCALE GENOMIC DNA]</scope>
    <source>
        <strain evidence="18">DSM 27993</strain>
    </source>
</reference>
<dbReference type="SUPFAM" id="SSF47384">
    <property type="entry name" value="Homodimeric domain of signal transducing histidine kinase"/>
    <property type="match status" value="1"/>
</dbReference>
<dbReference type="InterPro" id="IPR003661">
    <property type="entry name" value="HisK_dim/P_dom"/>
</dbReference>
<evidence type="ECO:0000259" key="14">
    <source>
        <dbReference type="PROSITE" id="PS50110"/>
    </source>
</evidence>
<dbReference type="GO" id="GO:0005886">
    <property type="term" value="C:plasma membrane"/>
    <property type="evidence" value="ECO:0007669"/>
    <property type="project" value="TreeGrafter"/>
</dbReference>
<feature type="domain" description="Response regulatory" evidence="14">
    <location>
        <begin position="836"/>
        <end position="952"/>
    </location>
</feature>
<evidence type="ECO:0000256" key="12">
    <source>
        <dbReference type="PROSITE-ProRule" id="PRU00169"/>
    </source>
</evidence>
<keyword evidence="8" id="KW-0067">ATP-binding</keyword>
<dbReference type="PROSITE" id="PS50112">
    <property type="entry name" value="PAS"/>
    <property type="match status" value="1"/>
</dbReference>
<dbReference type="PROSITE" id="PS50113">
    <property type="entry name" value="PAC"/>
    <property type="match status" value="3"/>
</dbReference>
<dbReference type="InterPro" id="IPR036097">
    <property type="entry name" value="HisK_dim/P_sf"/>
</dbReference>
<dbReference type="SUPFAM" id="SSF55785">
    <property type="entry name" value="PYP-like sensor domain (PAS domain)"/>
    <property type="match status" value="3"/>
</dbReference>
<keyword evidence="5" id="KW-0808">Transferase</keyword>
<evidence type="ECO:0000259" key="13">
    <source>
        <dbReference type="PROSITE" id="PS50109"/>
    </source>
</evidence>
<comment type="subcellular location">
    <subcellularLocation>
        <location evidence="2">Membrane</location>
    </subcellularLocation>
</comment>
<dbReference type="AlphaFoldDB" id="A0A238XXK3"/>
<dbReference type="Gene3D" id="3.30.450.40">
    <property type="match status" value="1"/>
</dbReference>
<dbReference type="CDD" id="cd16922">
    <property type="entry name" value="HATPase_EvgS-ArcB-TorS-like"/>
    <property type="match status" value="1"/>
</dbReference>
<dbReference type="Gene3D" id="3.30.565.10">
    <property type="entry name" value="Histidine kinase-like ATPase, C-terminal domain"/>
    <property type="match status" value="1"/>
</dbReference>
<dbReference type="SMART" id="SM00086">
    <property type="entry name" value="PAC"/>
    <property type="match status" value="3"/>
</dbReference>
<evidence type="ECO:0000313" key="17">
    <source>
        <dbReference type="EMBL" id="SNR63725.1"/>
    </source>
</evidence>
<dbReference type="SUPFAM" id="SSF55874">
    <property type="entry name" value="ATPase domain of HSP90 chaperone/DNA topoisomerase II/histidine kinase"/>
    <property type="match status" value="1"/>
</dbReference>
<dbReference type="FunFam" id="3.30.565.10:FF:000010">
    <property type="entry name" value="Sensor histidine kinase RcsC"/>
    <property type="match status" value="1"/>
</dbReference>
<dbReference type="InterPro" id="IPR013656">
    <property type="entry name" value="PAS_4"/>
</dbReference>
<name>A0A238XXK3_9FLAO</name>
<keyword evidence="7" id="KW-0418">Kinase</keyword>
<protein>
    <recommendedName>
        <fullName evidence="3">histidine kinase</fullName>
        <ecNumber evidence="3">2.7.13.3</ecNumber>
    </recommendedName>
</protein>
<dbReference type="InterPro" id="IPR003018">
    <property type="entry name" value="GAF"/>
</dbReference>
<dbReference type="InterPro" id="IPR011006">
    <property type="entry name" value="CheY-like_superfamily"/>
</dbReference>
<feature type="domain" description="PAC" evidence="16">
    <location>
        <begin position="388"/>
        <end position="441"/>
    </location>
</feature>
<evidence type="ECO:0000259" key="16">
    <source>
        <dbReference type="PROSITE" id="PS50113"/>
    </source>
</evidence>
<dbReference type="PROSITE" id="PS50109">
    <property type="entry name" value="HIS_KIN"/>
    <property type="match status" value="1"/>
</dbReference>
<evidence type="ECO:0000256" key="9">
    <source>
        <dbReference type="ARBA" id="ARBA00023012"/>
    </source>
</evidence>
<dbReference type="EC" id="2.7.13.3" evidence="3"/>
<comment type="catalytic activity">
    <reaction evidence="1">
        <text>ATP + protein L-histidine = ADP + protein N-phospho-L-histidine.</text>
        <dbReference type="EC" id="2.7.13.3"/>
    </reaction>
</comment>
<dbReference type="PRINTS" id="PR00344">
    <property type="entry name" value="BCTRLSENSOR"/>
</dbReference>
<gene>
    <name evidence="17" type="ORF">SAMN04488111_2204</name>
</gene>
<dbReference type="Gene3D" id="3.40.50.2300">
    <property type="match status" value="1"/>
</dbReference>
<evidence type="ECO:0000256" key="5">
    <source>
        <dbReference type="ARBA" id="ARBA00022679"/>
    </source>
</evidence>
<dbReference type="SUPFAM" id="SSF55781">
    <property type="entry name" value="GAF domain-like"/>
    <property type="match status" value="1"/>
</dbReference>
<dbReference type="SMART" id="SM00065">
    <property type="entry name" value="GAF"/>
    <property type="match status" value="1"/>
</dbReference>
<organism evidence="17 18">
    <name type="scientific">Lutibacter flavus</name>
    <dbReference type="NCBI Taxonomy" id="691689"/>
    <lineage>
        <taxon>Bacteria</taxon>
        <taxon>Pseudomonadati</taxon>
        <taxon>Bacteroidota</taxon>
        <taxon>Flavobacteriia</taxon>
        <taxon>Flavobacteriales</taxon>
        <taxon>Flavobacteriaceae</taxon>
        <taxon>Lutibacter</taxon>
    </lineage>
</organism>
<keyword evidence="9" id="KW-0902">Two-component regulatory system</keyword>
<dbReference type="CDD" id="cd00130">
    <property type="entry name" value="PAS"/>
    <property type="match status" value="2"/>
</dbReference>